<keyword evidence="1" id="KW-0732">Signal</keyword>
<reference evidence="2 3" key="1">
    <citation type="submission" date="2018-10" db="EMBL/GenBank/DDBJ databases">
        <authorList>
            <person name="Perry B.J."/>
            <person name="Sullivan J.T."/>
            <person name="Murphy R.J.T."/>
            <person name="Ramsay J.P."/>
            <person name="Ronson C.W."/>
        </authorList>
    </citation>
    <scope>NUCLEOTIDE SEQUENCE [LARGE SCALE GENOMIC DNA]</scope>
    <source>
        <strain evidence="2 3">R88b</strain>
    </source>
</reference>
<name>A0A6M7WSH9_RHILI</name>
<evidence type="ECO:0000313" key="2">
    <source>
        <dbReference type="EMBL" id="QKD02994.1"/>
    </source>
</evidence>
<organism evidence="2 3">
    <name type="scientific">Mesorhizobium loti R88b</name>
    <dbReference type="NCBI Taxonomy" id="935548"/>
    <lineage>
        <taxon>Bacteria</taxon>
        <taxon>Pseudomonadati</taxon>
        <taxon>Pseudomonadota</taxon>
        <taxon>Alphaproteobacteria</taxon>
        <taxon>Hyphomicrobiales</taxon>
        <taxon>Phyllobacteriaceae</taxon>
        <taxon>Mesorhizobium</taxon>
    </lineage>
</organism>
<sequence>MRLIATILFLLSVVAPAVAGKISEPAKGVTLSYNSSLWSATLDDKDIVLSCMGETCGGDCDVVLTMTPTGLTSHEFFDRFRNEINKNTIVKASQSGLDPVVVDKPANVTVAGKEVSISSVRLKLLGSPAREWMMVEEASFGVATLTCNSSEDEYEIARKTWLDLVKGIVIPKK</sequence>
<dbReference type="EMBL" id="CP033367">
    <property type="protein sequence ID" value="QKD02994.1"/>
    <property type="molecule type" value="Genomic_DNA"/>
</dbReference>
<dbReference type="Proteomes" id="UP000503017">
    <property type="component" value="Chromosome"/>
</dbReference>
<evidence type="ECO:0000313" key="3">
    <source>
        <dbReference type="Proteomes" id="UP000503017"/>
    </source>
</evidence>
<accession>A0A6M7WSH9</accession>
<dbReference type="AlphaFoldDB" id="A0A6M7WSH9"/>
<proteinExistence type="predicted"/>
<dbReference type="RefSeq" id="WP_027029895.1">
    <property type="nucleotide sequence ID" value="NZ_CP033367.1"/>
</dbReference>
<feature type="chain" id="PRO_5026921431" evidence="1">
    <location>
        <begin position="20"/>
        <end position="173"/>
    </location>
</feature>
<gene>
    <name evidence="2" type="ORF">EB235_17000</name>
</gene>
<protein>
    <submittedName>
        <fullName evidence="2">Uncharacterized protein</fullName>
    </submittedName>
</protein>
<feature type="signal peptide" evidence="1">
    <location>
        <begin position="1"/>
        <end position="19"/>
    </location>
</feature>
<evidence type="ECO:0000256" key="1">
    <source>
        <dbReference type="SAM" id="SignalP"/>
    </source>
</evidence>